<dbReference type="Proteomes" id="UP001197247">
    <property type="component" value="Unassembled WGS sequence"/>
</dbReference>
<keyword evidence="1" id="KW-0812">Transmembrane</keyword>
<evidence type="ECO:0000259" key="2">
    <source>
        <dbReference type="Pfam" id="PF01882"/>
    </source>
</evidence>
<dbReference type="Pfam" id="PF01882">
    <property type="entry name" value="DUF58"/>
    <property type="match status" value="1"/>
</dbReference>
<keyword evidence="1" id="KW-1133">Transmembrane helix</keyword>
<evidence type="ECO:0000313" key="3">
    <source>
        <dbReference type="EMBL" id="MBT0771075.1"/>
    </source>
</evidence>
<feature type="transmembrane region" description="Helical" evidence="1">
    <location>
        <begin position="44"/>
        <end position="60"/>
    </location>
</feature>
<organism evidence="3 4">
    <name type="scientific">Kineosporia corallincola</name>
    <dbReference type="NCBI Taxonomy" id="2835133"/>
    <lineage>
        <taxon>Bacteria</taxon>
        <taxon>Bacillati</taxon>
        <taxon>Actinomycetota</taxon>
        <taxon>Actinomycetes</taxon>
        <taxon>Kineosporiales</taxon>
        <taxon>Kineosporiaceae</taxon>
        <taxon>Kineosporia</taxon>
    </lineage>
</organism>
<sequence>MRPAIARARAALSGLTTRGRSFLSAGVASGICAVVLGRQDLLRIAVLLLVLPLACVYMLTRAHYRIGLTRTTTPPRVSVGAPMRIRLELQNLASMKTRVLLAEDRVPPALGAPPRFVLDRMPGGQRAAVTYSLTAAVRGRYPIGPLRLRVTDPFGMCELTRSFTGNDHVVVVPRLYPLVPLTAGGTWGGAGDSLARAAAVSGEDDIATREYREGDDLRRVHWRSTAKRGELMVRREEQPRQMRATVLLDTRARAHRGDGPGSSFEWAVSAAASIAVHFAEEKHGIRLLLDGSPAGWSNPHSGEASGELLERLATVQAGEDDALDDALAVLHRAGSDGLVIAVLGDLDESAALKLGEFGLAGRAGIAILLNTPEWSAGSVRGPQESRRRLIGMLRGGGWAVVEAHPQQTVSDVWNSAAGNVVQADPAVGAG</sequence>
<gene>
    <name evidence="3" type="ORF">KIH74_19200</name>
</gene>
<dbReference type="PANTHER" id="PTHR34351:SF1">
    <property type="entry name" value="SLR1927 PROTEIN"/>
    <property type="match status" value="1"/>
</dbReference>
<name>A0ABS5TJ09_9ACTN</name>
<reference evidence="3 4" key="1">
    <citation type="submission" date="2021-05" db="EMBL/GenBank/DDBJ databases">
        <title>Kineosporia and Streptomyces sp. nov. two new marine actinobacteria isolated from Coral.</title>
        <authorList>
            <person name="Buangrab K."/>
            <person name="Sutthacheep M."/>
            <person name="Yeemin T."/>
            <person name="Harunari E."/>
            <person name="Igarashi Y."/>
            <person name="Kanchanasin P."/>
            <person name="Tanasupawat S."/>
            <person name="Phongsopitanun W."/>
        </authorList>
    </citation>
    <scope>NUCLEOTIDE SEQUENCE [LARGE SCALE GENOMIC DNA]</scope>
    <source>
        <strain evidence="3 4">J2-2</strain>
    </source>
</reference>
<dbReference type="EMBL" id="JAHBAY010000007">
    <property type="protein sequence ID" value="MBT0771075.1"/>
    <property type="molecule type" value="Genomic_DNA"/>
</dbReference>
<evidence type="ECO:0000313" key="4">
    <source>
        <dbReference type="Proteomes" id="UP001197247"/>
    </source>
</evidence>
<dbReference type="RefSeq" id="WP_214157349.1">
    <property type="nucleotide sequence ID" value="NZ_JAHBAY010000007.1"/>
</dbReference>
<dbReference type="InterPro" id="IPR002881">
    <property type="entry name" value="DUF58"/>
</dbReference>
<dbReference type="PANTHER" id="PTHR34351">
    <property type="entry name" value="SLR1927 PROTEIN-RELATED"/>
    <property type="match status" value="1"/>
</dbReference>
<proteinExistence type="predicted"/>
<comment type="caution">
    <text evidence="3">The sequence shown here is derived from an EMBL/GenBank/DDBJ whole genome shotgun (WGS) entry which is preliminary data.</text>
</comment>
<protein>
    <submittedName>
        <fullName evidence="3">DUF58 domain-containing protein</fullName>
    </submittedName>
</protein>
<keyword evidence="1" id="KW-0472">Membrane</keyword>
<keyword evidence="4" id="KW-1185">Reference proteome</keyword>
<feature type="domain" description="DUF58" evidence="2">
    <location>
        <begin position="208"/>
        <end position="293"/>
    </location>
</feature>
<evidence type="ECO:0000256" key="1">
    <source>
        <dbReference type="SAM" id="Phobius"/>
    </source>
</evidence>
<accession>A0ABS5TJ09</accession>